<protein>
    <submittedName>
        <fullName evidence="1">Uncharacterized protein</fullName>
    </submittedName>
</protein>
<evidence type="ECO:0000313" key="2">
    <source>
        <dbReference type="Proteomes" id="UP000784294"/>
    </source>
</evidence>
<evidence type="ECO:0000313" key="1">
    <source>
        <dbReference type="EMBL" id="VEL38614.1"/>
    </source>
</evidence>
<proteinExistence type="predicted"/>
<comment type="caution">
    <text evidence="1">The sequence shown here is derived from an EMBL/GenBank/DDBJ whole genome shotgun (WGS) entry which is preliminary data.</text>
</comment>
<dbReference type="EMBL" id="CAAALY010258403">
    <property type="protein sequence ID" value="VEL38614.1"/>
    <property type="molecule type" value="Genomic_DNA"/>
</dbReference>
<accession>A0A3S5CUN3</accession>
<dbReference type="AlphaFoldDB" id="A0A3S5CUN3"/>
<reference evidence="1" key="1">
    <citation type="submission" date="2018-11" db="EMBL/GenBank/DDBJ databases">
        <authorList>
            <consortium name="Pathogen Informatics"/>
        </authorList>
    </citation>
    <scope>NUCLEOTIDE SEQUENCE</scope>
</reference>
<organism evidence="1 2">
    <name type="scientific">Protopolystoma xenopodis</name>
    <dbReference type="NCBI Taxonomy" id="117903"/>
    <lineage>
        <taxon>Eukaryota</taxon>
        <taxon>Metazoa</taxon>
        <taxon>Spiralia</taxon>
        <taxon>Lophotrochozoa</taxon>
        <taxon>Platyhelminthes</taxon>
        <taxon>Monogenea</taxon>
        <taxon>Polyopisthocotylea</taxon>
        <taxon>Polystomatidea</taxon>
        <taxon>Polystomatidae</taxon>
        <taxon>Protopolystoma</taxon>
    </lineage>
</organism>
<dbReference type="Proteomes" id="UP000784294">
    <property type="component" value="Unassembled WGS sequence"/>
</dbReference>
<keyword evidence="2" id="KW-1185">Reference proteome</keyword>
<sequence length="87" mass="9453">MYLLRRPTFVISRHPPAYISDFSEVPSVEGPGARPYASLEEQQPFNSAHPLRVGRICTRCSVHAALEELAEAVVRVAADDAAFEAGG</sequence>
<name>A0A3S5CUN3_9PLAT</name>
<gene>
    <name evidence="1" type="ORF">PXEA_LOCUS32054</name>
</gene>